<evidence type="ECO:0000259" key="1">
    <source>
        <dbReference type="Pfam" id="PF03413"/>
    </source>
</evidence>
<name>A0A975YE73_9RHOB</name>
<dbReference type="EMBL" id="CP078073">
    <property type="protein sequence ID" value="QXL86062.1"/>
    <property type="molecule type" value="Genomic_DNA"/>
</dbReference>
<organism evidence="2">
    <name type="scientific">Gymnodinialimonas phycosphaerae</name>
    <dbReference type="NCBI Taxonomy" id="2841589"/>
    <lineage>
        <taxon>Bacteria</taxon>
        <taxon>Pseudomonadati</taxon>
        <taxon>Pseudomonadota</taxon>
        <taxon>Alphaproteobacteria</taxon>
        <taxon>Rhodobacterales</taxon>
        <taxon>Paracoccaceae</taxon>
        <taxon>Gymnodinialimonas</taxon>
    </lineage>
</organism>
<accession>A0A975YE73</accession>
<dbReference type="Proteomes" id="UP000693972">
    <property type="component" value="Unassembled WGS sequence"/>
</dbReference>
<reference evidence="2 3" key="1">
    <citation type="submission" date="2021-07" db="EMBL/GenBank/DDBJ databases">
        <title>Karlodiniumbacter phycospheric gen. nov., sp. nov., a phycosphere bacterium isolated from karlodinium veneficum.</title>
        <authorList>
            <person name="Peng Y."/>
            <person name="Jiang L."/>
            <person name="Lee J."/>
        </authorList>
    </citation>
    <scope>NUCLEOTIDE SEQUENCE</scope>
    <source>
        <strain evidence="2 3">N5</strain>
    </source>
</reference>
<gene>
    <name evidence="2" type="ORF">KUL25_11210</name>
</gene>
<evidence type="ECO:0000313" key="3">
    <source>
        <dbReference type="Proteomes" id="UP000693972"/>
    </source>
</evidence>
<dbReference type="Gene3D" id="3.10.450.40">
    <property type="match status" value="1"/>
</dbReference>
<protein>
    <submittedName>
        <fullName evidence="2">PepSY domain-containing protein</fullName>
    </submittedName>
</protein>
<dbReference type="AlphaFoldDB" id="A0A975YE73"/>
<dbReference type="RefSeq" id="WP_257893028.1">
    <property type="nucleotide sequence ID" value="NZ_JAIMBW010000001.1"/>
</dbReference>
<dbReference type="EMBL" id="JAIMBW010000001">
    <property type="protein sequence ID" value="MBY4893332.1"/>
    <property type="molecule type" value="Genomic_DNA"/>
</dbReference>
<feature type="domain" description="PepSY" evidence="1">
    <location>
        <begin position="35"/>
        <end position="93"/>
    </location>
</feature>
<sequence length="97" mass="10954">MKHFALILILLTVPAWADDDDQDRARRALEAGEILPLADILEVAQAARSGRVIELDLERDDGRWIYDLELITPGGYLYEMEIDGATGTILEIEREDD</sequence>
<dbReference type="InterPro" id="IPR025711">
    <property type="entry name" value="PepSY"/>
</dbReference>
<proteinExistence type="predicted"/>
<dbReference type="Pfam" id="PF03413">
    <property type="entry name" value="PepSY"/>
    <property type="match status" value="1"/>
</dbReference>
<evidence type="ECO:0000313" key="2">
    <source>
        <dbReference type="EMBL" id="QXL86062.1"/>
    </source>
</evidence>
<keyword evidence="3" id="KW-1185">Reference proteome</keyword>